<feature type="transmembrane region" description="Helical" evidence="5">
    <location>
        <begin position="63"/>
        <end position="87"/>
    </location>
</feature>
<feature type="transmembrane region" description="Helical" evidence="5">
    <location>
        <begin position="272"/>
        <end position="293"/>
    </location>
</feature>
<reference evidence="7 8" key="1">
    <citation type="submission" date="2017-03" db="EMBL/GenBank/DDBJ databases">
        <title>Genomes of endolithic fungi from Antarctica.</title>
        <authorList>
            <person name="Coleine C."/>
            <person name="Masonjones S."/>
            <person name="Stajich J.E."/>
        </authorList>
    </citation>
    <scope>NUCLEOTIDE SEQUENCE [LARGE SCALE GENOMIC DNA]</scope>
    <source>
        <strain evidence="7 8">CCFEE 5184</strain>
    </source>
</reference>
<dbReference type="Gene3D" id="1.20.1250.20">
    <property type="entry name" value="MFS general substrate transporter like domains"/>
    <property type="match status" value="2"/>
</dbReference>
<dbReference type="InterPro" id="IPR011701">
    <property type="entry name" value="MFS"/>
</dbReference>
<accession>A0A4U0WX90</accession>
<comment type="caution">
    <text evidence="7">The sequence shown here is derived from an EMBL/GenBank/DDBJ whole genome shotgun (WGS) entry which is preliminary data.</text>
</comment>
<dbReference type="OrthoDB" id="3936313at2759"/>
<proteinExistence type="predicted"/>
<evidence type="ECO:0000256" key="3">
    <source>
        <dbReference type="ARBA" id="ARBA00022989"/>
    </source>
</evidence>
<keyword evidence="4 5" id="KW-0472">Membrane</keyword>
<feature type="transmembrane region" description="Helical" evidence="5">
    <location>
        <begin position="325"/>
        <end position="350"/>
    </location>
</feature>
<evidence type="ECO:0000256" key="2">
    <source>
        <dbReference type="ARBA" id="ARBA00022692"/>
    </source>
</evidence>
<dbReference type="PANTHER" id="PTHR42718:SF36">
    <property type="entry name" value="MULTIDRUG TRANSPORTER, PUTATIVE (AFU_ORTHOLOGUE AFUA_4G13820)-RELATED"/>
    <property type="match status" value="1"/>
</dbReference>
<evidence type="ECO:0000256" key="1">
    <source>
        <dbReference type="ARBA" id="ARBA00004141"/>
    </source>
</evidence>
<evidence type="ECO:0000313" key="8">
    <source>
        <dbReference type="Proteomes" id="UP000309340"/>
    </source>
</evidence>
<dbReference type="EMBL" id="NAJQ01000512">
    <property type="protein sequence ID" value="TKA68380.1"/>
    <property type="molecule type" value="Genomic_DNA"/>
</dbReference>
<dbReference type="Proteomes" id="UP000309340">
    <property type="component" value="Unassembled WGS sequence"/>
</dbReference>
<dbReference type="InterPro" id="IPR036259">
    <property type="entry name" value="MFS_trans_sf"/>
</dbReference>
<evidence type="ECO:0000256" key="4">
    <source>
        <dbReference type="ARBA" id="ARBA00023136"/>
    </source>
</evidence>
<evidence type="ECO:0000259" key="6">
    <source>
        <dbReference type="PROSITE" id="PS50850"/>
    </source>
</evidence>
<evidence type="ECO:0000256" key="5">
    <source>
        <dbReference type="SAM" id="Phobius"/>
    </source>
</evidence>
<dbReference type="InterPro" id="IPR020846">
    <property type="entry name" value="MFS_dom"/>
</dbReference>
<dbReference type="PANTHER" id="PTHR42718">
    <property type="entry name" value="MAJOR FACILITATOR SUPERFAMILY MULTIDRUG TRANSPORTER MFSC"/>
    <property type="match status" value="1"/>
</dbReference>
<feature type="transmembrane region" description="Helical" evidence="5">
    <location>
        <begin position="196"/>
        <end position="217"/>
    </location>
</feature>
<evidence type="ECO:0000313" key="7">
    <source>
        <dbReference type="EMBL" id="TKA68380.1"/>
    </source>
</evidence>
<feature type="transmembrane region" description="Helical" evidence="5">
    <location>
        <begin position="362"/>
        <end position="381"/>
    </location>
</feature>
<comment type="subcellular location">
    <subcellularLocation>
        <location evidence="1">Membrane</location>
        <topology evidence="1">Multi-pass membrane protein</topology>
    </subcellularLocation>
</comment>
<dbReference type="GO" id="GO:0016020">
    <property type="term" value="C:membrane"/>
    <property type="evidence" value="ECO:0007669"/>
    <property type="project" value="UniProtKB-SubCell"/>
</dbReference>
<keyword evidence="8" id="KW-1185">Reference proteome</keyword>
<dbReference type="PROSITE" id="PS50850">
    <property type="entry name" value="MFS"/>
    <property type="match status" value="1"/>
</dbReference>
<feature type="transmembrane region" description="Helical" evidence="5">
    <location>
        <begin position="238"/>
        <end position="260"/>
    </location>
</feature>
<dbReference type="AlphaFoldDB" id="A0A4U0WX90"/>
<keyword evidence="3 5" id="KW-1133">Transmembrane helix</keyword>
<feature type="transmembrane region" description="Helical" evidence="5">
    <location>
        <begin position="99"/>
        <end position="124"/>
    </location>
</feature>
<feature type="domain" description="Major facilitator superfamily (MFS) profile" evidence="6">
    <location>
        <begin position="1"/>
        <end position="424"/>
    </location>
</feature>
<feature type="transmembrane region" description="Helical" evidence="5">
    <location>
        <begin position="300"/>
        <end position="319"/>
    </location>
</feature>
<dbReference type="SUPFAM" id="SSF103473">
    <property type="entry name" value="MFS general substrate transporter"/>
    <property type="match status" value="1"/>
</dbReference>
<feature type="transmembrane region" description="Helical" evidence="5">
    <location>
        <begin position="130"/>
        <end position="154"/>
    </location>
</feature>
<feature type="transmembrane region" description="Helical" evidence="5">
    <location>
        <begin position="6"/>
        <end position="26"/>
    </location>
</feature>
<protein>
    <recommendedName>
        <fullName evidence="6">Major facilitator superfamily (MFS) profile domain-containing protein</fullName>
    </recommendedName>
</protein>
<gene>
    <name evidence="7" type="ORF">B0A55_10616</name>
</gene>
<feature type="non-terminal residue" evidence="7">
    <location>
        <position position="442"/>
    </location>
</feature>
<feature type="transmembrane region" description="Helical" evidence="5">
    <location>
        <begin position="33"/>
        <end position="51"/>
    </location>
</feature>
<feature type="transmembrane region" description="Helical" evidence="5">
    <location>
        <begin position="166"/>
        <end position="184"/>
    </location>
</feature>
<dbReference type="Pfam" id="PF07690">
    <property type="entry name" value="MFS_1"/>
    <property type="match status" value="1"/>
</dbReference>
<name>A0A4U0WX90_9PEZI</name>
<dbReference type="GO" id="GO:0022857">
    <property type="term" value="F:transmembrane transporter activity"/>
    <property type="evidence" value="ECO:0007669"/>
    <property type="project" value="InterPro"/>
</dbReference>
<organism evidence="7 8">
    <name type="scientific">Friedmanniomyces simplex</name>
    <dbReference type="NCBI Taxonomy" id="329884"/>
    <lineage>
        <taxon>Eukaryota</taxon>
        <taxon>Fungi</taxon>
        <taxon>Dikarya</taxon>
        <taxon>Ascomycota</taxon>
        <taxon>Pezizomycotina</taxon>
        <taxon>Dothideomycetes</taxon>
        <taxon>Dothideomycetidae</taxon>
        <taxon>Mycosphaerellales</taxon>
        <taxon>Teratosphaeriaceae</taxon>
        <taxon>Friedmanniomyces</taxon>
    </lineage>
</organism>
<feature type="transmembrane region" description="Helical" evidence="5">
    <location>
        <begin position="401"/>
        <end position="420"/>
    </location>
</feature>
<sequence length="442" mass="48358">MSQLLTEYFVSGFTVLVPVIVPALSIPPAATTWPASVFSLAVSAFLLPFGRLADIYGFAQTQIMLVVCRALQGLGPAAYLPAGLTLLGSLYRPGPRKNLVFSIYGAMAPLGFFIGIFFAGIAGQYAGWRWYFWIGAILTFFTTIIACFTIPSDVQARRGMGVKMDWLGSLTSSSGLIFLIFSITDSSHAPNRWATPYIYVCLLLGLLLLLLAFYVEWKVALQPLLPLSIFQIKYMKPFILGLLFAYGTLGIYVLYATLYIENIMGVEPLRTVAWYVPFGLGGCILATLGGYVLHKISGTIMMFITGVAIMLDSLLFALAPVGANYWAWFFPAMISATVAIDLIFNVANIFFSTNLPERQQGLAGALSNMLLQLSIAILLGFADIVSTYTADQGQRQSYKNVFWFELACGGVALVVFMGFVRIEKAKSDLTADEKEEGVLSVR</sequence>
<keyword evidence="2 5" id="KW-0812">Transmembrane</keyword>